<evidence type="ECO:0000313" key="1">
    <source>
        <dbReference type="EMBL" id="VDG27895.1"/>
    </source>
</evidence>
<dbReference type="EMBL" id="UYIG01000068">
    <property type="protein sequence ID" value="VDG27895.1"/>
    <property type="molecule type" value="Genomic_DNA"/>
</dbReference>
<gene>
    <name evidence="1" type="ORF">MUDAN_MDHGFNIF_02712</name>
</gene>
<dbReference type="AlphaFoldDB" id="A0A660DXY0"/>
<proteinExistence type="predicted"/>
<dbReference type="Proteomes" id="UP000289996">
    <property type="component" value="Unassembled WGS sequence"/>
</dbReference>
<keyword evidence="2" id="KW-1185">Reference proteome</keyword>
<name>A0A660DXY0_9LACO</name>
<organism evidence="1 2">
    <name type="scientific">Lactiplantibacillus mudanjiangensis</name>
    <dbReference type="NCBI Taxonomy" id="1296538"/>
    <lineage>
        <taxon>Bacteria</taxon>
        <taxon>Bacillati</taxon>
        <taxon>Bacillota</taxon>
        <taxon>Bacilli</taxon>
        <taxon>Lactobacillales</taxon>
        <taxon>Lactobacillaceae</taxon>
        <taxon>Lactiplantibacillus</taxon>
    </lineage>
</organism>
<sequence length="113" mass="13110">MSGRKTLTDLVPKVVKKRIVDKVLPKYPKTELAAEITSEEVVEALSTFEDEAVLYNMTEDDDWLLFYCWLCASYFHEDLMIRFIREKTGEPEPVVEEPVAENQELVDELRGIL</sequence>
<reference evidence="1 2" key="1">
    <citation type="submission" date="2018-11" db="EMBL/GenBank/DDBJ databases">
        <authorList>
            <person name="Wuyts S."/>
        </authorList>
    </citation>
    <scope>NUCLEOTIDE SEQUENCE [LARGE SCALE GENOMIC DNA]</scope>
    <source>
        <strain evidence="1">Lactobacillus mudanjiangensis AMBF249</strain>
    </source>
</reference>
<dbReference type="RefSeq" id="WP_130851601.1">
    <property type="nucleotide sequence ID" value="NZ_UYIG01000068.1"/>
</dbReference>
<evidence type="ECO:0000313" key="2">
    <source>
        <dbReference type="Proteomes" id="UP000289996"/>
    </source>
</evidence>
<accession>A0A660DXY0</accession>
<protein>
    <submittedName>
        <fullName evidence="1">Uncharacterized protein</fullName>
    </submittedName>
</protein>